<dbReference type="InterPro" id="IPR051132">
    <property type="entry name" value="3-5_Exonuclease_domain"/>
</dbReference>
<dbReference type="PANTHER" id="PTHR13620">
    <property type="entry name" value="3-5 EXONUCLEASE"/>
    <property type="match status" value="1"/>
</dbReference>
<dbReference type="Proteomes" id="UP000467841">
    <property type="component" value="Unassembled WGS sequence"/>
</dbReference>
<reference evidence="4" key="1">
    <citation type="submission" date="2020-01" db="EMBL/GenBank/DDBJ databases">
        <authorList>
            <person name="Mishra B."/>
        </authorList>
    </citation>
    <scope>NUCLEOTIDE SEQUENCE [LARGE SCALE GENOMIC DNA]</scope>
</reference>
<dbReference type="CDD" id="cd06141">
    <property type="entry name" value="WRN_exo"/>
    <property type="match status" value="1"/>
</dbReference>
<keyword evidence="5" id="KW-1185">Reference proteome</keyword>
<dbReference type="Gene3D" id="3.30.420.10">
    <property type="entry name" value="Ribonuclease H-like superfamily/Ribonuclease H"/>
    <property type="match status" value="1"/>
</dbReference>
<dbReference type="AlphaFoldDB" id="A0A6D2L5E5"/>
<dbReference type="FunFam" id="3.30.420.10:FF:000149">
    <property type="entry name" value="Polynucleotidyl transferase, ribonuclease H-like superfamily protein"/>
    <property type="match status" value="1"/>
</dbReference>
<evidence type="ECO:0000256" key="2">
    <source>
        <dbReference type="ARBA" id="ARBA00022801"/>
    </source>
</evidence>
<evidence type="ECO:0000256" key="1">
    <source>
        <dbReference type="ARBA" id="ARBA00022722"/>
    </source>
</evidence>
<accession>A0A6D2L5E5</accession>
<dbReference type="InterPro" id="IPR012337">
    <property type="entry name" value="RNaseH-like_sf"/>
</dbReference>
<keyword evidence="1" id="KW-0540">Nuclease</keyword>
<dbReference type="GO" id="GO:0005737">
    <property type="term" value="C:cytoplasm"/>
    <property type="evidence" value="ECO:0007669"/>
    <property type="project" value="TreeGrafter"/>
</dbReference>
<dbReference type="GO" id="GO:0003676">
    <property type="term" value="F:nucleic acid binding"/>
    <property type="evidence" value="ECO:0007669"/>
    <property type="project" value="InterPro"/>
</dbReference>
<evidence type="ECO:0000313" key="4">
    <source>
        <dbReference type="EMBL" id="CAA7060852.1"/>
    </source>
</evidence>
<dbReference type="GO" id="GO:0008408">
    <property type="term" value="F:3'-5' exonuclease activity"/>
    <property type="evidence" value="ECO:0007669"/>
    <property type="project" value="InterPro"/>
</dbReference>
<dbReference type="OrthoDB" id="10261556at2759"/>
<organism evidence="4 5">
    <name type="scientific">Microthlaspi erraticum</name>
    <dbReference type="NCBI Taxonomy" id="1685480"/>
    <lineage>
        <taxon>Eukaryota</taxon>
        <taxon>Viridiplantae</taxon>
        <taxon>Streptophyta</taxon>
        <taxon>Embryophyta</taxon>
        <taxon>Tracheophyta</taxon>
        <taxon>Spermatophyta</taxon>
        <taxon>Magnoliopsida</taxon>
        <taxon>eudicotyledons</taxon>
        <taxon>Gunneridae</taxon>
        <taxon>Pentapetalae</taxon>
        <taxon>rosids</taxon>
        <taxon>malvids</taxon>
        <taxon>Brassicales</taxon>
        <taxon>Brassicaceae</taxon>
        <taxon>Coluteocarpeae</taxon>
        <taxon>Microthlaspi</taxon>
    </lineage>
</organism>
<evidence type="ECO:0000313" key="5">
    <source>
        <dbReference type="Proteomes" id="UP000467841"/>
    </source>
</evidence>
<gene>
    <name evidence="4" type="ORF">MERR_LOCUS48088</name>
</gene>
<name>A0A6D2L5E5_9BRAS</name>
<dbReference type="GO" id="GO:0005634">
    <property type="term" value="C:nucleus"/>
    <property type="evidence" value="ECO:0007669"/>
    <property type="project" value="TreeGrafter"/>
</dbReference>
<dbReference type="EMBL" id="CACVBM020001840">
    <property type="protein sequence ID" value="CAA7060852.1"/>
    <property type="molecule type" value="Genomic_DNA"/>
</dbReference>
<protein>
    <recommendedName>
        <fullName evidence="3">3'-5' exonuclease domain-containing protein</fullName>
    </recommendedName>
</protein>
<proteinExistence type="predicted"/>
<sequence>MAPTIKKIASEFYYVDFFGEGIGVTVTESPSLIRRWIYTERYRNRRRYASDSLVVGVGVQWTPGGSDPPPDVLHLCVSGSCLIVQLSYCNRIPNVLRRFLADRRITFVGVWNSQDKEKLAMCRHKLEIWRLLDMRHYMVDEEDRICTCSFEKIVKACLGHEGVRLEKRISMSDWDDEFLSHDQILQAAVDSYVCSKIGANMRLWNVGT</sequence>
<dbReference type="SUPFAM" id="SSF53098">
    <property type="entry name" value="Ribonuclease H-like"/>
    <property type="match status" value="1"/>
</dbReference>
<comment type="caution">
    <text evidence="4">The sequence shown here is derived from an EMBL/GenBank/DDBJ whole genome shotgun (WGS) entry which is preliminary data.</text>
</comment>
<dbReference type="Pfam" id="PF01612">
    <property type="entry name" value="DNA_pol_A_exo1"/>
    <property type="match status" value="1"/>
</dbReference>
<dbReference type="GO" id="GO:0006139">
    <property type="term" value="P:nucleobase-containing compound metabolic process"/>
    <property type="evidence" value="ECO:0007669"/>
    <property type="project" value="InterPro"/>
</dbReference>
<dbReference type="SMART" id="SM00474">
    <property type="entry name" value="35EXOc"/>
    <property type="match status" value="1"/>
</dbReference>
<feature type="domain" description="3'-5' exonuclease" evidence="3">
    <location>
        <begin position="30"/>
        <end position="206"/>
    </location>
</feature>
<evidence type="ECO:0000259" key="3">
    <source>
        <dbReference type="SMART" id="SM00474"/>
    </source>
</evidence>
<dbReference type="InterPro" id="IPR036397">
    <property type="entry name" value="RNaseH_sf"/>
</dbReference>
<dbReference type="PANTHER" id="PTHR13620:SF59">
    <property type="entry name" value="POLYNUCLEOTIDYL TRANSFERASE, RIBONUCLEASE H-LIKE SUPERFAMILY PROTEIN"/>
    <property type="match status" value="1"/>
</dbReference>
<keyword evidence="2" id="KW-0378">Hydrolase</keyword>
<dbReference type="InterPro" id="IPR002562">
    <property type="entry name" value="3'-5'_exonuclease_dom"/>
</dbReference>